<dbReference type="EMBL" id="VSSQ01033030">
    <property type="protein sequence ID" value="MPM84500.1"/>
    <property type="molecule type" value="Genomic_DNA"/>
</dbReference>
<accession>A0A645D4T4</accession>
<dbReference type="AlphaFoldDB" id="A0A645D4T4"/>
<reference evidence="2" key="1">
    <citation type="submission" date="2019-08" db="EMBL/GenBank/DDBJ databases">
        <authorList>
            <person name="Kucharzyk K."/>
            <person name="Murdoch R.W."/>
            <person name="Higgins S."/>
            <person name="Loffler F."/>
        </authorList>
    </citation>
    <scope>NUCLEOTIDE SEQUENCE</scope>
</reference>
<feature type="region of interest" description="Disordered" evidence="1">
    <location>
        <begin position="1"/>
        <end position="33"/>
    </location>
</feature>
<feature type="region of interest" description="Disordered" evidence="1">
    <location>
        <begin position="91"/>
        <end position="124"/>
    </location>
</feature>
<name>A0A645D4T4_9ZZZZ</name>
<gene>
    <name evidence="2" type="ORF">SDC9_131572</name>
</gene>
<feature type="compositionally biased region" description="Acidic residues" evidence="1">
    <location>
        <begin position="20"/>
        <end position="31"/>
    </location>
</feature>
<organism evidence="2">
    <name type="scientific">bioreactor metagenome</name>
    <dbReference type="NCBI Taxonomy" id="1076179"/>
    <lineage>
        <taxon>unclassified sequences</taxon>
        <taxon>metagenomes</taxon>
        <taxon>ecological metagenomes</taxon>
    </lineage>
</organism>
<evidence type="ECO:0000313" key="2">
    <source>
        <dbReference type="EMBL" id="MPM84500.1"/>
    </source>
</evidence>
<sequence>MRGDEIPEAFGEAEAHAEINGEDGPNDMIDDEDKKGLFFGMKIKRAQRHEREEGKQRQYRQHHLIDEEKLLFPLRFQFFCPLSGPIIKKKPRSSIRKSVGFRGANPSICRGCSSRPRGRSPRPG</sequence>
<comment type="caution">
    <text evidence="2">The sequence shown here is derived from an EMBL/GenBank/DDBJ whole genome shotgun (WGS) entry which is preliminary data.</text>
</comment>
<proteinExistence type="predicted"/>
<protein>
    <submittedName>
        <fullName evidence="2">Uncharacterized protein</fullName>
    </submittedName>
</protein>
<evidence type="ECO:0000256" key="1">
    <source>
        <dbReference type="SAM" id="MobiDB-lite"/>
    </source>
</evidence>